<dbReference type="AlphaFoldDB" id="A0A0B1NWW0"/>
<dbReference type="Pfam" id="PF06201">
    <property type="entry name" value="PITH"/>
    <property type="match status" value="1"/>
</dbReference>
<dbReference type="InterPro" id="IPR045099">
    <property type="entry name" value="PITH1-like"/>
</dbReference>
<keyword evidence="4" id="KW-0689">Ribosomal protein</keyword>
<comment type="caution">
    <text evidence="4">The sequence shown here is derived from an EMBL/GenBank/DDBJ whole genome shotgun (WGS) entry which is preliminary data.</text>
</comment>
<dbReference type="InterPro" id="IPR008979">
    <property type="entry name" value="Galactose-bd-like_sf"/>
</dbReference>
<dbReference type="PANTHER" id="PTHR12175">
    <property type="entry name" value="AD039 HT014 THIOREDOXIN FAMILY TRP26"/>
    <property type="match status" value="1"/>
</dbReference>
<evidence type="ECO:0000313" key="4">
    <source>
        <dbReference type="EMBL" id="KHJ30822.1"/>
    </source>
</evidence>
<dbReference type="GO" id="GO:0005634">
    <property type="term" value="C:nucleus"/>
    <property type="evidence" value="ECO:0007669"/>
    <property type="project" value="EnsemblFungi"/>
</dbReference>
<protein>
    <submittedName>
        <fullName evidence="4">Putative 60s ribosomal protein l3 protein</fullName>
    </submittedName>
</protein>
<reference evidence="4 5" key="1">
    <citation type="journal article" date="2014" name="BMC Genomics">
        <title>Adaptive genomic structural variation in the grape powdery mildew pathogen, Erysiphe necator.</title>
        <authorList>
            <person name="Jones L."/>
            <person name="Riaz S."/>
            <person name="Morales-Cruz A."/>
            <person name="Amrine K.C."/>
            <person name="McGuire B."/>
            <person name="Gubler W.D."/>
            <person name="Walker M.A."/>
            <person name="Cantu D."/>
        </authorList>
    </citation>
    <scope>NUCLEOTIDE SEQUENCE [LARGE SCALE GENOMIC DNA]</scope>
    <source>
        <strain evidence="5">c</strain>
    </source>
</reference>
<dbReference type="GO" id="GO:0005737">
    <property type="term" value="C:cytoplasm"/>
    <property type="evidence" value="ECO:0007669"/>
    <property type="project" value="EnsemblFungi"/>
</dbReference>
<organism evidence="4 5">
    <name type="scientific">Uncinula necator</name>
    <name type="common">Grape powdery mildew</name>
    <dbReference type="NCBI Taxonomy" id="52586"/>
    <lineage>
        <taxon>Eukaryota</taxon>
        <taxon>Fungi</taxon>
        <taxon>Dikarya</taxon>
        <taxon>Ascomycota</taxon>
        <taxon>Pezizomycotina</taxon>
        <taxon>Leotiomycetes</taxon>
        <taxon>Erysiphales</taxon>
        <taxon>Erysiphaceae</taxon>
        <taxon>Erysiphe</taxon>
    </lineage>
</organism>
<dbReference type="GO" id="GO:0005840">
    <property type="term" value="C:ribosome"/>
    <property type="evidence" value="ECO:0007669"/>
    <property type="project" value="UniProtKB-KW"/>
</dbReference>
<dbReference type="EMBL" id="JNVN01003563">
    <property type="protein sequence ID" value="KHJ30822.1"/>
    <property type="molecule type" value="Genomic_DNA"/>
</dbReference>
<evidence type="ECO:0000256" key="2">
    <source>
        <dbReference type="SAM" id="MobiDB-lite"/>
    </source>
</evidence>
<evidence type="ECO:0000259" key="3">
    <source>
        <dbReference type="PROSITE" id="PS51532"/>
    </source>
</evidence>
<feature type="domain" description="PITH" evidence="3">
    <location>
        <begin position="25"/>
        <end position="198"/>
    </location>
</feature>
<dbReference type="Proteomes" id="UP000030854">
    <property type="component" value="Unassembled WGS sequence"/>
</dbReference>
<dbReference type="OMA" id="RLVFKPW"/>
<proteinExistence type="inferred from homology"/>
<name>A0A0B1NWW0_UNCNE</name>
<evidence type="ECO:0000313" key="5">
    <source>
        <dbReference type="Proteomes" id="UP000030854"/>
    </source>
</evidence>
<evidence type="ECO:0000256" key="1">
    <source>
        <dbReference type="ARBA" id="ARBA00025788"/>
    </source>
</evidence>
<dbReference type="HOGENOM" id="CLU_072377_2_0_1"/>
<sequence>MSTHCHDEHSEHSGHNHGHDSHDHSDDIQPALQYSLYQYINFDNVTCLNETVAGSGQAIVKKPWAERLQLFPVLVSDTDEQLLMHIPFTGQIKLHSILIRSSNNGSAPQTLKVFQNRDDLDFSTACELSPVQEFKIPQSSEVQDIPVKRALFGKVQNLTLFVEDNYGDDNTKITYLGFKGDWMQLGRAPVNILYEAAASPRDHAVKGTITNQIGNCLGGDRSKR</sequence>
<dbReference type="InterPro" id="IPR037047">
    <property type="entry name" value="PITH_dom_sf"/>
</dbReference>
<accession>A0A0B1NWW0</accession>
<dbReference type="SUPFAM" id="SSF49785">
    <property type="entry name" value="Galactose-binding domain-like"/>
    <property type="match status" value="1"/>
</dbReference>
<dbReference type="InterPro" id="IPR010400">
    <property type="entry name" value="PITH_dom"/>
</dbReference>
<keyword evidence="5" id="KW-1185">Reference proteome</keyword>
<dbReference type="STRING" id="52586.A0A0B1NWW0"/>
<dbReference type="PROSITE" id="PS51532">
    <property type="entry name" value="PITH"/>
    <property type="match status" value="1"/>
</dbReference>
<dbReference type="Gene3D" id="2.60.120.470">
    <property type="entry name" value="PITH domain"/>
    <property type="match status" value="1"/>
</dbReference>
<gene>
    <name evidence="4" type="ORF">EV44_g2262</name>
</gene>
<feature type="region of interest" description="Disordered" evidence="2">
    <location>
        <begin position="1"/>
        <end position="27"/>
    </location>
</feature>
<keyword evidence="4" id="KW-0687">Ribonucleoprotein</keyword>
<comment type="similarity">
    <text evidence="1">Belongs to the PITHD1 family.</text>
</comment>
<dbReference type="PANTHER" id="PTHR12175:SF1">
    <property type="entry name" value="PITH DOMAIN-CONTAINING PROTEIN 1"/>
    <property type="match status" value="1"/>
</dbReference>